<sequence>MEKHTGINPSNVQLGRKRTPQEALEVDISQQTAQWPIAAQQGIREYIGVLMTGGAEAEAKAHATGEQIKEALTVNGALTIDTSQLERALGLARQFATVARGGSAAVSPSGGSLDPKLDGKRAAGGPVKAGGIYQINEKGQELFAPGADGTIIPNHKIGGGGVTVHAPINLGGITVGAGADAASVKAAVQQGVEQALAQLEGKLARSVQTYFGNLSYGDG</sequence>
<evidence type="ECO:0000313" key="1">
    <source>
        <dbReference type="EMBL" id="NKW09929.1"/>
    </source>
</evidence>
<proteinExistence type="predicted"/>
<evidence type="ECO:0000313" key="2">
    <source>
        <dbReference type="Proteomes" id="UP000558475"/>
    </source>
</evidence>
<dbReference type="Proteomes" id="UP000558475">
    <property type="component" value="Unassembled WGS sequence"/>
</dbReference>
<organism evidence="1 2">
    <name type="scientific">Brucella tritici</name>
    <dbReference type="NCBI Taxonomy" id="94626"/>
    <lineage>
        <taxon>Bacteria</taxon>
        <taxon>Pseudomonadati</taxon>
        <taxon>Pseudomonadota</taxon>
        <taxon>Alphaproteobacteria</taxon>
        <taxon>Hyphomicrobiales</taxon>
        <taxon>Brucellaceae</taxon>
        <taxon>Brucella/Ochrobactrum group</taxon>
        <taxon>Brucella</taxon>
    </lineage>
</organism>
<gene>
    <name evidence="1" type="ORF">HGG76_11495</name>
</gene>
<dbReference type="AlphaFoldDB" id="A0A7X6JAH7"/>
<accession>A0A7X6JAH7</accession>
<protein>
    <submittedName>
        <fullName evidence="1">Uncharacterized protein</fullName>
    </submittedName>
</protein>
<dbReference type="EMBL" id="JAAXZB010000001">
    <property type="protein sequence ID" value="NKW09929.1"/>
    <property type="molecule type" value="Genomic_DNA"/>
</dbReference>
<reference evidence="1 2" key="1">
    <citation type="submission" date="2020-04" db="EMBL/GenBank/DDBJ databases">
        <title>Whole genome sequencing of clinical and environmental type strains of Ochrobactrum.</title>
        <authorList>
            <person name="Dharne M."/>
        </authorList>
    </citation>
    <scope>NUCLEOTIDE SEQUENCE [LARGE SCALE GENOMIC DNA]</scope>
    <source>
        <strain evidence="1 2">DSM 13340</strain>
    </source>
</reference>
<name>A0A7X6JAH7_9HYPH</name>
<comment type="caution">
    <text evidence="1">The sequence shown here is derived from an EMBL/GenBank/DDBJ whole genome shotgun (WGS) entry which is preliminary data.</text>
</comment>